<sequence length="305" mass="34028">MGRNFPVTGVGQIKLNARDEINEALEVLLGYHKLPLVIIWLPRRQSSDVAYSGIPEKSCTSFYETSGQVLHAITARSYLPKLDLFDLHLKRGQGVAGKAYLSRNACFCSDITHFSFSDYPLAHLARFHKLAGSFAICLRSSHTGDDDYVLEFLLPRNETNGYPQTLLDSILAIMKQHLPSFKLASEQELGLGLSVEVINLPLKQAVVSVDHTSPHVTAIQDVSIKASYRDGVIKFKLSRTSGMVNLEEIANSVIKSFRIFYWDEEGDKILLPSECDADLRLCLETSIRLGITPIKMLVELDSIMN</sequence>
<protein>
    <submittedName>
        <fullName evidence="3">Uncharacterized protein</fullName>
    </submittedName>
</protein>
<dbReference type="PANTHER" id="PTHR32002">
    <property type="entry name" value="PROTEIN NLP8"/>
    <property type="match status" value="1"/>
</dbReference>
<feature type="domain" description="PB1" evidence="1">
    <location>
        <begin position="222"/>
        <end position="299"/>
    </location>
</feature>
<keyword evidence="4" id="KW-1185">Reference proteome</keyword>
<gene>
    <name evidence="3" type="ORF">F0562_013606</name>
</gene>
<dbReference type="EMBL" id="CM018049">
    <property type="protein sequence ID" value="KAA8519350.1"/>
    <property type="molecule type" value="Genomic_DNA"/>
</dbReference>
<evidence type="ECO:0000259" key="1">
    <source>
        <dbReference type="Pfam" id="PF00564"/>
    </source>
</evidence>
<evidence type="ECO:0000313" key="3">
    <source>
        <dbReference type="EMBL" id="KAA8519350.1"/>
    </source>
</evidence>
<evidence type="ECO:0000313" key="4">
    <source>
        <dbReference type="Proteomes" id="UP000325577"/>
    </source>
</evidence>
<dbReference type="Pfam" id="PF22922">
    <property type="entry name" value="GAF_NLP"/>
    <property type="match status" value="1"/>
</dbReference>
<dbReference type="AlphaFoldDB" id="A0A5J4ZL54"/>
<dbReference type="Pfam" id="PF00564">
    <property type="entry name" value="PB1"/>
    <property type="match status" value="1"/>
</dbReference>
<dbReference type="InterPro" id="IPR000270">
    <property type="entry name" value="PB1_dom"/>
</dbReference>
<dbReference type="SUPFAM" id="SSF54277">
    <property type="entry name" value="CAD &amp; PB1 domains"/>
    <property type="match status" value="1"/>
</dbReference>
<feature type="domain" description="NLP1-9 GAF" evidence="2">
    <location>
        <begin position="16"/>
        <end position="179"/>
    </location>
</feature>
<accession>A0A5J4ZL54</accession>
<dbReference type="InterPro" id="IPR055081">
    <property type="entry name" value="NLP1-9_GAF"/>
</dbReference>
<reference evidence="3 4" key="1">
    <citation type="submission" date="2019-09" db="EMBL/GenBank/DDBJ databases">
        <title>A chromosome-level genome assembly of the Chinese tupelo Nyssa sinensis.</title>
        <authorList>
            <person name="Yang X."/>
            <person name="Kang M."/>
            <person name="Yang Y."/>
            <person name="Xiong H."/>
            <person name="Wang M."/>
            <person name="Zhang Z."/>
            <person name="Wang Z."/>
            <person name="Wu H."/>
            <person name="Ma T."/>
            <person name="Liu J."/>
            <person name="Xi Z."/>
        </authorList>
    </citation>
    <scope>NUCLEOTIDE SEQUENCE [LARGE SCALE GENOMIC DNA]</scope>
    <source>
        <strain evidence="3">J267</strain>
        <tissue evidence="3">Leaf</tissue>
    </source>
</reference>
<dbReference type="PANTHER" id="PTHR32002:SF49">
    <property type="entry name" value="BILE ACID:SODIUM SYMPORTER_ARSENICAL RESISTANCE PROTEIN ACR3-RELATED"/>
    <property type="match status" value="1"/>
</dbReference>
<dbReference type="Proteomes" id="UP000325577">
    <property type="component" value="Linkage Group LG6"/>
</dbReference>
<dbReference type="OrthoDB" id="1740180at2759"/>
<proteinExistence type="predicted"/>
<dbReference type="GO" id="GO:0003700">
    <property type="term" value="F:DNA-binding transcription factor activity"/>
    <property type="evidence" value="ECO:0007669"/>
    <property type="project" value="InterPro"/>
</dbReference>
<dbReference type="InterPro" id="IPR045012">
    <property type="entry name" value="NLP"/>
</dbReference>
<name>A0A5J4ZL54_9ASTE</name>
<evidence type="ECO:0000259" key="2">
    <source>
        <dbReference type="Pfam" id="PF22922"/>
    </source>
</evidence>
<organism evidence="3 4">
    <name type="scientific">Nyssa sinensis</name>
    <dbReference type="NCBI Taxonomy" id="561372"/>
    <lineage>
        <taxon>Eukaryota</taxon>
        <taxon>Viridiplantae</taxon>
        <taxon>Streptophyta</taxon>
        <taxon>Embryophyta</taxon>
        <taxon>Tracheophyta</taxon>
        <taxon>Spermatophyta</taxon>
        <taxon>Magnoliopsida</taxon>
        <taxon>eudicotyledons</taxon>
        <taxon>Gunneridae</taxon>
        <taxon>Pentapetalae</taxon>
        <taxon>asterids</taxon>
        <taxon>Cornales</taxon>
        <taxon>Nyssaceae</taxon>
        <taxon>Nyssa</taxon>
    </lineage>
</organism>